<organism evidence="5 6">
    <name type="scientific">Mycolicibacterium thermoresistibile</name>
    <name type="common">Mycobacterium thermoresistibile</name>
    <dbReference type="NCBI Taxonomy" id="1797"/>
    <lineage>
        <taxon>Bacteria</taxon>
        <taxon>Bacillati</taxon>
        <taxon>Actinomycetota</taxon>
        <taxon>Actinomycetes</taxon>
        <taxon>Mycobacteriales</taxon>
        <taxon>Mycobacteriaceae</taxon>
        <taxon>Mycolicibacterium</taxon>
    </lineage>
</organism>
<dbReference type="PANTHER" id="PTHR43464">
    <property type="entry name" value="METHYLTRANSFERASE"/>
    <property type="match status" value="1"/>
</dbReference>
<dbReference type="InterPro" id="IPR029063">
    <property type="entry name" value="SAM-dependent_MTases_sf"/>
</dbReference>
<evidence type="ECO:0000256" key="2">
    <source>
        <dbReference type="ARBA" id="ARBA00022679"/>
    </source>
</evidence>
<dbReference type="Gene3D" id="3.40.50.150">
    <property type="entry name" value="Vaccinia Virus protein VP39"/>
    <property type="match status" value="1"/>
</dbReference>
<evidence type="ECO:0000256" key="3">
    <source>
        <dbReference type="ARBA" id="ARBA00022691"/>
    </source>
</evidence>
<sequence length="209" mass="22553">MSSRRLLFRTLYRLGMTPWDGHPLAASLRGLVEGGVEGFEPLPPGAALDLGCGTGDSSIYLARHGWMVTGVDYIEKPLHKARAKAEAQGVDVHFLQADVTRLRQDVSPDVVGAGFDLIIDNGCLHGMSAEDRDAYVREVTAVAAPDARLHIVAFTPGGLFGVPGITPEEVEQRFSADWTLLSSGVEAESARGNQASRYYLFAASRRRTA</sequence>
<dbReference type="OrthoDB" id="9786503at2"/>
<accession>A0A100XDX2</accession>
<evidence type="ECO:0000259" key="4">
    <source>
        <dbReference type="Pfam" id="PF13649"/>
    </source>
</evidence>
<protein>
    <submittedName>
        <fullName evidence="5">Methyltransferase type 12</fullName>
    </submittedName>
</protein>
<feature type="domain" description="Methyltransferase" evidence="4">
    <location>
        <begin position="48"/>
        <end position="145"/>
    </location>
</feature>
<dbReference type="RefSeq" id="WP_003926192.1">
    <property type="nucleotide sequence ID" value="NZ_BCTB01000009.1"/>
</dbReference>
<comment type="caution">
    <text evidence="5">The sequence shown here is derived from an EMBL/GenBank/DDBJ whole genome shotgun (WGS) entry which is preliminary data.</text>
</comment>
<evidence type="ECO:0000256" key="1">
    <source>
        <dbReference type="ARBA" id="ARBA00022603"/>
    </source>
</evidence>
<dbReference type="AlphaFoldDB" id="A0A100XDX2"/>
<dbReference type="SUPFAM" id="SSF53335">
    <property type="entry name" value="S-adenosyl-L-methionine-dependent methyltransferases"/>
    <property type="match status" value="1"/>
</dbReference>
<reference evidence="6" key="2">
    <citation type="submission" date="2016-02" db="EMBL/GenBank/DDBJ databases">
        <title>Draft genome sequence of five rapidly growing Mycobacterium species.</title>
        <authorList>
            <person name="Katahira K."/>
            <person name="Gotou Y."/>
            <person name="Iida K."/>
            <person name="Ogura Y."/>
            <person name="Hayashi T."/>
        </authorList>
    </citation>
    <scope>NUCLEOTIDE SEQUENCE [LARGE SCALE GENOMIC DNA]</scope>
    <source>
        <strain evidence="6">JCM6362</strain>
    </source>
</reference>
<evidence type="ECO:0000313" key="6">
    <source>
        <dbReference type="Proteomes" id="UP000069654"/>
    </source>
</evidence>
<name>A0A100XDX2_MYCTH</name>
<dbReference type="STRING" id="1797.RMCT_1790"/>
<dbReference type="GO" id="GO:0032259">
    <property type="term" value="P:methylation"/>
    <property type="evidence" value="ECO:0007669"/>
    <property type="project" value="UniProtKB-KW"/>
</dbReference>
<dbReference type="InterPro" id="IPR041698">
    <property type="entry name" value="Methyltransf_25"/>
</dbReference>
<evidence type="ECO:0000313" key="5">
    <source>
        <dbReference type="EMBL" id="GAT14820.1"/>
    </source>
</evidence>
<dbReference type="EMBL" id="BCTB01000009">
    <property type="protein sequence ID" value="GAT14820.1"/>
    <property type="molecule type" value="Genomic_DNA"/>
</dbReference>
<dbReference type="Proteomes" id="UP000069654">
    <property type="component" value="Unassembled WGS sequence"/>
</dbReference>
<dbReference type="GO" id="GO:0008168">
    <property type="term" value="F:methyltransferase activity"/>
    <property type="evidence" value="ECO:0007669"/>
    <property type="project" value="UniProtKB-KW"/>
</dbReference>
<dbReference type="Pfam" id="PF13649">
    <property type="entry name" value="Methyltransf_25"/>
    <property type="match status" value="1"/>
</dbReference>
<proteinExistence type="predicted"/>
<reference evidence="5 6" key="1">
    <citation type="journal article" date="2016" name="Genome Announc.">
        <title>Draft Genome Sequences of Five Rapidly Growing Mycobacterium Species, M. thermoresistibile, M. fortuitum subsp. acetamidolyticum, M. canariasense, M. brisbanense, and M. novocastrense.</title>
        <authorList>
            <person name="Katahira K."/>
            <person name="Ogura Y."/>
            <person name="Gotoh Y."/>
            <person name="Hayashi T."/>
        </authorList>
    </citation>
    <scope>NUCLEOTIDE SEQUENCE [LARGE SCALE GENOMIC DNA]</scope>
    <source>
        <strain evidence="5 6">JCM6362</strain>
    </source>
</reference>
<gene>
    <name evidence="5" type="ORF">RMCT_1790</name>
</gene>
<keyword evidence="2 5" id="KW-0808">Transferase</keyword>
<dbReference type="PANTHER" id="PTHR43464:SF19">
    <property type="entry name" value="UBIQUINONE BIOSYNTHESIS O-METHYLTRANSFERASE, MITOCHONDRIAL"/>
    <property type="match status" value="1"/>
</dbReference>
<keyword evidence="1 5" id="KW-0489">Methyltransferase</keyword>
<dbReference type="CDD" id="cd02440">
    <property type="entry name" value="AdoMet_MTases"/>
    <property type="match status" value="1"/>
</dbReference>
<dbReference type="OMA" id="FTPWDGH"/>
<keyword evidence="3" id="KW-0949">S-adenosyl-L-methionine</keyword>